<dbReference type="NCBIfam" id="TIGR02962">
    <property type="entry name" value="hdxy_isourate"/>
    <property type="match status" value="1"/>
</dbReference>
<evidence type="ECO:0000313" key="10">
    <source>
        <dbReference type="Proteomes" id="UP001314635"/>
    </source>
</evidence>
<evidence type="ECO:0000256" key="3">
    <source>
        <dbReference type="ARBA" id="ARBA00009850"/>
    </source>
</evidence>
<dbReference type="InterPro" id="IPR023416">
    <property type="entry name" value="Transthyretin/HIU_hydrolase_d"/>
</dbReference>
<keyword evidence="5 7" id="KW-0659">Purine metabolism</keyword>
<reference evidence="10" key="1">
    <citation type="journal article" date="2021" name="ISME J.">
        <title>Evolutionary origin and ecological implication of a unique nif island in free-living Bradyrhizobium lineages.</title>
        <authorList>
            <person name="Tao J."/>
        </authorList>
    </citation>
    <scope>NUCLEOTIDE SEQUENCE [LARGE SCALE GENOMIC DNA]</scope>
    <source>
        <strain evidence="10">SZCCT0094</strain>
    </source>
</reference>
<feature type="domain" description="Transthyretin/hydroxyisourate hydrolase" evidence="8">
    <location>
        <begin position="5"/>
        <end position="112"/>
    </location>
</feature>
<evidence type="ECO:0000256" key="5">
    <source>
        <dbReference type="ARBA" id="ARBA00022631"/>
    </source>
</evidence>
<dbReference type="EC" id="3.5.2.17" evidence="7"/>
<keyword evidence="10" id="KW-1185">Reference proteome</keyword>
<dbReference type="RefSeq" id="WP_012047002.1">
    <property type="nucleotide sequence ID" value="NZ_JABFDP010000013.1"/>
</dbReference>
<comment type="caution">
    <text evidence="9">The sequence shown here is derived from an EMBL/GenBank/DDBJ whole genome shotgun (WGS) entry which is preliminary data.</text>
</comment>
<evidence type="ECO:0000256" key="4">
    <source>
        <dbReference type="ARBA" id="ARBA00011881"/>
    </source>
</evidence>
<gene>
    <name evidence="9" type="primary">uraH</name>
    <name evidence="9" type="ORF">JQ619_18490</name>
</gene>
<dbReference type="Proteomes" id="UP001314635">
    <property type="component" value="Unassembled WGS sequence"/>
</dbReference>
<evidence type="ECO:0000256" key="6">
    <source>
        <dbReference type="ARBA" id="ARBA00022801"/>
    </source>
</evidence>
<dbReference type="SUPFAM" id="SSF49472">
    <property type="entry name" value="Transthyretin (synonym: prealbumin)"/>
    <property type="match status" value="1"/>
</dbReference>
<dbReference type="GO" id="GO:0033971">
    <property type="term" value="F:hydroxyisourate hydrolase activity"/>
    <property type="evidence" value="ECO:0007669"/>
    <property type="project" value="UniProtKB-EC"/>
</dbReference>
<comment type="similarity">
    <text evidence="3 7">Belongs to the transthyretin family. 5-hydroxyisourate hydrolase subfamily.</text>
</comment>
<accession>A0ABS5G8V6</accession>
<proteinExistence type="inferred from homology"/>
<keyword evidence="6 7" id="KW-0378">Hydrolase</keyword>
<dbReference type="Gene3D" id="2.60.40.180">
    <property type="entry name" value="Transthyretin/hydroxyisourate hydrolase domain"/>
    <property type="match status" value="1"/>
</dbReference>
<evidence type="ECO:0000313" key="9">
    <source>
        <dbReference type="EMBL" id="MBR1137762.1"/>
    </source>
</evidence>
<name>A0ABS5G8V6_9BRAD</name>
<dbReference type="PANTHER" id="PTHR10395">
    <property type="entry name" value="URICASE AND TRANSTHYRETIN-RELATED"/>
    <property type="match status" value="1"/>
</dbReference>
<evidence type="ECO:0000256" key="2">
    <source>
        <dbReference type="ARBA" id="ARBA00002704"/>
    </source>
</evidence>
<dbReference type="PANTHER" id="PTHR10395:SF7">
    <property type="entry name" value="5-HYDROXYISOURATE HYDROLASE"/>
    <property type="match status" value="1"/>
</dbReference>
<sequence>MAGGISVHAVDVANGRPALGLRVAIWRLAPDRALLAEGQLGADGTLQAPVVKGDGVTAGEYEVLFHIGEFFGANAQTRFLTTVPFRFAIDKVEEHFHLPLKFTPWGYSIFRGA</sequence>
<comment type="catalytic activity">
    <reaction evidence="1 7">
        <text>5-hydroxyisourate + H2O = 5-hydroxy-2-oxo-4-ureido-2,5-dihydro-1H-imidazole-5-carboxylate + H(+)</text>
        <dbReference type="Rhea" id="RHEA:23736"/>
        <dbReference type="ChEBI" id="CHEBI:15377"/>
        <dbReference type="ChEBI" id="CHEBI:15378"/>
        <dbReference type="ChEBI" id="CHEBI:18072"/>
        <dbReference type="ChEBI" id="CHEBI:58639"/>
        <dbReference type="EC" id="3.5.2.17"/>
    </reaction>
</comment>
<dbReference type="Pfam" id="PF00576">
    <property type="entry name" value="Transthyretin"/>
    <property type="match status" value="1"/>
</dbReference>
<protein>
    <recommendedName>
        <fullName evidence="7">5-hydroxyisourate hydrolase</fullName>
        <shortName evidence="7">HIU hydrolase</shortName>
        <shortName evidence="7">HIUHase</shortName>
        <ecNumber evidence="7">3.5.2.17</ecNumber>
    </recommendedName>
</protein>
<organism evidence="9 10">
    <name type="scientific">Bradyrhizobium denitrificans</name>
    <dbReference type="NCBI Taxonomy" id="2734912"/>
    <lineage>
        <taxon>Bacteria</taxon>
        <taxon>Pseudomonadati</taxon>
        <taxon>Pseudomonadota</taxon>
        <taxon>Alphaproteobacteria</taxon>
        <taxon>Hyphomicrobiales</taxon>
        <taxon>Nitrobacteraceae</taxon>
        <taxon>Bradyrhizobium</taxon>
    </lineage>
</organism>
<evidence type="ECO:0000259" key="8">
    <source>
        <dbReference type="Pfam" id="PF00576"/>
    </source>
</evidence>
<dbReference type="InterPro" id="IPR014306">
    <property type="entry name" value="Hydroxyisourate_hydrolase"/>
</dbReference>
<comment type="subunit">
    <text evidence="4 7">Homotetramer.</text>
</comment>
<dbReference type="InterPro" id="IPR036817">
    <property type="entry name" value="Transthyretin/HIU_hydrolase_sf"/>
</dbReference>
<dbReference type="CDD" id="cd05822">
    <property type="entry name" value="TLP_HIUase"/>
    <property type="match status" value="1"/>
</dbReference>
<comment type="function">
    <text evidence="2">Catalyzes the hydrolysis of 5-hydroxyisourate (HIU) to 2-oxo-4-hydroxy-4-carboxy-5-ureidoimidazoline (OHCU).</text>
</comment>
<dbReference type="EMBL" id="JAFCLK010000016">
    <property type="protein sequence ID" value="MBR1137762.1"/>
    <property type="molecule type" value="Genomic_DNA"/>
</dbReference>
<evidence type="ECO:0000256" key="1">
    <source>
        <dbReference type="ARBA" id="ARBA00001043"/>
    </source>
</evidence>
<evidence type="ECO:0000256" key="7">
    <source>
        <dbReference type="RuleBase" id="RU361270"/>
    </source>
</evidence>